<comment type="similarity">
    <text evidence="1 3">Belongs to the HAD-like hydrolase superfamily. S-2-haloalkanoic acid dehalogenase family.</text>
</comment>
<dbReference type="SFLD" id="SFLDS00003">
    <property type="entry name" value="Haloacid_Dehalogenase"/>
    <property type="match status" value="1"/>
</dbReference>
<sequence length="228" mass="25462">MASTDLLDGMQAAVFDAYGTLFDVNAAVRRHADEVGPQAEALSETWRTKQLEYSWIHGLMDRYEPFWTLTERALDFALAKFPNVDRGLRERLLDAYRDLDAYEEAPATLSALRERGIHTAILTNGDRPMIDRAVASAKLGGLLDAVLTVDEVRRFKTHPDAYGLAVDRFGLGREEILFCSSNRWDIAGAAAFGFRPVWINRRGLPDEYPDFAPAAVLPSLAGLAFRQN</sequence>
<dbReference type="InterPro" id="IPR023214">
    <property type="entry name" value="HAD_sf"/>
</dbReference>
<gene>
    <name evidence="4" type="ORF">ACFQE0_03045</name>
</gene>
<accession>A0ABW2BE75</accession>
<dbReference type="SFLD" id="SFLDF00045">
    <property type="entry name" value="2-haloacid_dehalogenase"/>
    <property type="match status" value="1"/>
</dbReference>
<dbReference type="InterPro" id="IPR023198">
    <property type="entry name" value="PGP-like_dom2"/>
</dbReference>
<dbReference type="InterPro" id="IPR006328">
    <property type="entry name" value="2-HAD"/>
</dbReference>
<protein>
    <recommendedName>
        <fullName evidence="3">(S)-2-haloacid dehalogenase</fullName>
        <ecNumber evidence="3">3.8.1.2</ecNumber>
    </recommendedName>
    <alternativeName>
        <fullName evidence="3">2-haloalkanoic acid dehalogenase</fullName>
    </alternativeName>
    <alternativeName>
        <fullName evidence="3">Halocarboxylic acid halidohydrolase</fullName>
    </alternativeName>
    <alternativeName>
        <fullName evidence="3">L-2-haloacid dehalogenase</fullName>
    </alternativeName>
</protein>
<dbReference type="PANTHER" id="PTHR43316:SF3">
    <property type="entry name" value="HALOACID DEHALOGENASE, TYPE II (AFU_ORTHOLOGUE AFUA_2G07750)-RELATED"/>
    <property type="match status" value="1"/>
</dbReference>
<dbReference type="SFLD" id="SFLDG01129">
    <property type="entry name" value="C1.5:_HAD__Beta-PGM__Phosphata"/>
    <property type="match status" value="1"/>
</dbReference>
<dbReference type="PRINTS" id="PR00413">
    <property type="entry name" value="HADHALOGNASE"/>
</dbReference>
<comment type="caution">
    <text evidence="4">The sequence shown here is derived from an EMBL/GenBank/DDBJ whole genome shotgun (WGS) entry which is preliminary data.</text>
</comment>
<dbReference type="Proteomes" id="UP001596292">
    <property type="component" value="Unassembled WGS sequence"/>
</dbReference>
<dbReference type="PANTHER" id="PTHR43316">
    <property type="entry name" value="HYDROLASE, HALOACID DELAHOGENASE-RELATED"/>
    <property type="match status" value="1"/>
</dbReference>
<reference evidence="5" key="1">
    <citation type="journal article" date="2019" name="Int. J. Syst. Evol. Microbiol.">
        <title>The Global Catalogue of Microorganisms (GCM) 10K type strain sequencing project: providing services to taxonomists for standard genome sequencing and annotation.</title>
        <authorList>
            <consortium name="The Broad Institute Genomics Platform"/>
            <consortium name="The Broad Institute Genome Sequencing Center for Infectious Disease"/>
            <person name="Wu L."/>
            <person name="Ma J."/>
        </authorList>
    </citation>
    <scope>NUCLEOTIDE SEQUENCE [LARGE SCALE GENOMIC DNA]</scope>
    <source>
        <strain evidence="5">CCUG 48316</strain>
    </source>
</reference>
<dbReference type="RefSeq" id="WP_378966939.1">
    <property type="nucleotide sequence ID" value="NZ_JBHSWN010000001.1"/>
</dbReference>
<dbReference type="InterPro" id="IPR051540">
    <property type="entry name" value="S-2-haloacid_dehalogenase"/>
</dbReference>
<dbReference type="Gene3D" id="1.10.150.240">
    <property type="entry name" value="Putative phosphatase, domain 2"/>
    <property type="match status" value="1"/>
</dbReference>
<dbReference type="InterPro" id="IPR006439">
    <property type="entry name" value="HAD-SF_hydro_IA"/>
</dbReference>
<organism evidence="4 5">
    <name type="scientific">Methylobacterium komagatae</name>
    <dbReference type="NCBI Taxonomy" id="374425"/>
    <lineage>
        <taxon>Bacteria</taxon>
        <taxon>Pseudomonadati</taxon>
        <taxon>Pseudomonadota</taxon>
        <taxon>Alphaproteobacteria</taxon>
        <taxon>Hyphomicrobiales</taxon>
        <taxon>Methylobacteriaceae</taxon>
        <taxon>Methylobacterium</taxon>
    </lineage>
</organism>
<dbReference type="SUPFAM" id="SSF56784">
    <property type="entry name" value="HAD-like"/>
    <property type="match status" value="1"/>
</dbReference>
<name>A0ABW2BE75_9HYPH</name>
<dbReference type="InterPro" id="IPR036412">
    <property type="entry name" value="HAD-like_sf"/>
</dbReference>
<dbReference type="CDD" id="cd02588">
    <property type="entry name" value="HAD_L2-DEX"/>
    <property type="match status" value="1"/>
</dbReference>
<dbReference type="Pfam" id="PF00702">
    <property type="entry name" value="Hydrolase"/>
    <property type="match status" value="1"/>
</dbReference>
<evidence type="ECO:0000313" key="4">
    <source>
        <dbReference type="EMBL" id="MFC6788688.1"/>
    </source>
</evidence>
<keyword evidence="2 3" id="KW-0378">Hydrolase</keyword>
<comment type="function">
    <text evidence="3">Catalyzes the hydrolytic dehalogenation of small (S)-2-haloalkanoic acids to yield the corresponding (R)-2-hydroxyalkanoic acids.</text>
</comment>
<dbReference type="Gene3D" id="3.40.50.1000">
    <property type="entry name" value="HAD superfamily/HAD-like"/>
    <property type="match status" value="1"/>
</dbReference>
<comment type="catalytic activity">
    <reaction evidence="3">
        <text>an (S)-2-haloacid + H2O = a (2R)-2-hydroxycarboxylate + a halide anion + H(+)</text>
        <dbReference type="Rhea" id="RHEA:11192"/>
        <dbReference type="ChEBI" id="CHEBI:15377"/>
        <dbReference type="ChEBI" id="CHEBI:15378"/>
        <dbReference type="ChEBI" id="CHEBI:16042"/>
        <dbReference type="ChEBI" id="CHEBI:58314"/>
        <dbReference type="ChEBI" id="CHEBI:137405"/>
        <dbReference type="EC" id="3.8.1.2"/>
    </reaction>
</comment>
<evidence type="ECO:0000313" key="5">
    <source>
        <dbReference type="Proteomes" id="UP001596292"/>
    </source>
</evidence>
<dbReference type="SFLD" id="SFLDG01135">
    <property type="entry name" value="C1.5.6:_HAD__Beta-PGM__Phospha"/>
    <property type="match status" value="1"/>
</dbReference>
<dbReference type="EMBL" id="JBHSWN010000001">
    <property type="protein sequence ID" value="MFC6788688.1"/>
    <property type="molecule type" value="Genomic_DNA"/>
</dbReference>
<evidence type="ECO:0000256" key="1">
    <source>
        <dbReference type="ARBA" id="ARBA00008106"/>
    </source>
</evidence>
<proteinExistence type="inferred from homology"/>
<evidence type="ECO:0000256" key="2">
    <source>
        <dbReference type="ARBA" id="ARBA00022801"/>
    </source>
</evidence>
<dbReference type="EC" id="3.8.1.2" evidence="3"/>
<dbReference type="NCBIfam" id="TIGR01493">
    <property type="entry name" value="HAD-SF-IA-v2"/>
    <property type="match status" value="1"/>
</dbReference>
<keyword evidence="5" id="KW-1185">Reference proteome</keyword>
<evidence type="ECO:0000256" key="3">
    <source>
        <dbReference type="RuleBase" id="RU368077"/>
    </source>
</evidence>
<dbReference type="NCBIfam" id="TIGR01428">
    <property type="entry name" value="HAD_type_II"/>
    <property type="match status" value="1"/>
</dbReference>